<evidence type="ECO:0000313" key="1">
    <source>
        <dbReference type="EMBL" id="BCJ66888.1"/>
    </source>
</evidence>
<keyword evidence="2" id="KW-1185">Reference proteome</keyword>
<evidence type="ECO:0000313" key="2">
    <source>
        <dbReference type="Proteomes" id="UP000680866"/>
    </source>
</evidence>
<name>A0A810N564_9ACTN</name>
<reference evidence="1" key="1">
    <citation type="submission" date="2020-08" db="EMBL/GenBank/DDBJ databases">
        <title>Whole genome shotgun sequence of Polymorphospora rubra NBRC 101157.</title>
        <authorList>
            <person name="Komaki H."/>
            <person name="Tamura T."/>
        </authorList>
    </citation>
    <scope>NUCLEOTIDE SEQUENCE</scope>
    <source>
        <strain evidence="1">NBRC 101157</strain>
    </source>
</reference>
<dbReference type="AlphaFoldDB" id="A0A810N564"/>
<dbReference type="Proteomes" id="UP000680866">
    <property type="component" value="Chromosome"/>
</dbReference>
<dbReference type="RefSeq" id="WP_212816313.1">
    <property type="nucleotide sequence ID" value="NZ_AP023359.1"/>
</dbReference>
<organism evidence="1 2">
    <name type="scientific">Polymorphospora rubra</name>
    <dbReference type="NCBI Taxonomy" id="338584"/>
    <lineage>
        <taxon>Bacteria</taxon>
        <taxon>Bacillati</taxon>
        <taxon>Actinomycetota</taxon>
        <taxon>Actinomycetes</taxon>
        <taxon>Micromonosporales</taxon>
        <taxon>Micromonosporaceae</taxon>
        <taxon>Polymorphospora</taxon>
    </lineage>
</organism>
<sequence>MSFDLVVWALATGATAANVRAAHESCRRGEHRAGPPDRRIVTFHAALTASYPERAANSPWAVTPLHVAVDHLEMNLTETCADEVLLTVERLAGMHGLLLLDLQDGSVYPPPATVGR</sequence>
<gene>
    <name evidence="1" type="ORF">Prubr_39090</name>
</gene>
<dbReference type="KEGG" id="pry:Prubr_39090"/>
<protein>
    <submittedName>
        <fullName evidence="1">Uncharacterized protein</fullName>
    </submittedName>
</protein>
<proteinExistence type="predicted"/>
<dbReference type="EMBL" id="AP023359">
    <property type="protein sequence ID" value="BCJ66888.1"/>
    <property type="molecule type" value="Genomic_DNA"/>
</dbReference>
<accession>A0A810N564</accession>